<dbReference type="Proteomes" id="UP000284684">
    <property type="component" value="Unassembled WGS sequence"/>
</dbReference>
<reference evidence="2 3" key="1">
    <citation type="submission" date="2016-10" db="EMBL/GenBank/DDBJ databases">
        <title>Comparative genome analysis of multiple Pseudomonas spp. focuses on biocontrol and plant growth promoting traits.</title>
        <authorList>
            <person name="Tao X.-Y."/>
            <person name="Taylor C.G."/>
        </authorList>
    </citation>
    <scope>NUCLEOTIDE SEQUENCE [LARGE SCALE GENOMIC DNA]</scope>
    <source>
        <strain evidence="2 3">37D10</strain>
    </source>
</reference>
<evidence type="ECO:0000313" key="2">
    <source>
        <dbReference type="EMBL" id="ROM92529.1"/>
    </source>
</evidence>
<accession>A0A423GM35</accession>
<evidence type="ECO:0000256" key="1">
    <source>
        <dbReference type="SAM" id="MobiDB-lite"/>
    </source>
</evidence>
<dbReference type="AlphaFoldDB" id="A0A423GM35"/>
<sequence>MTINVGQANNLRETINTVLHLSIKQKFSAGKIKTAERKQPKKARTSPCQRIISHHGQGKH</sequence>
<protein>
    <submittedName>
        <fullName evidence="2">Uncharacterized protein</fullName>
    </submittedName>
</protein>
<organism evidence="2 3">
    <name type="scientific">Pseudomonas brassicacearum</name>
    <dbReference type="NCBI Taxonomy" id="930166"/>
    <lineage>
        <taxon>Bacteria</taxon>
        <taxon>Pseudomonadati</taxon>
        <taxon>Pseudomonadota</taxon>
        <taxon>Gammaproteobacteria</taxon>
        <taxon>Pseudomonadales</taxon>
        <taxon>Pseudomonadaceae</taxon>
        <taxon>Pseudomonas</taxon>
    </lineage>
</organism>
<evidence type="ECO:0000313" key="3">
    <source>
        <dbReference type="Proteomes" id="UP000284684"/>
    </source>
</evidence>
<dbReference type="EMBL" id="MOBI01000023">
    <property type="protein sequence ID" value="ROM92529.1"/>
    <property type="molecule type" value="Genomic_DNA"/>
</dbReference>
<gene>
    <name evidence="2" type="ORF">BK658_21575</name>
</gene>
<feature type="region of interest" description="Disordered" evidence="1">
    <location>
        <begin position="31"/>
        <end position="60"/>
    </location>
</feature>
<name>A0A423GM35_9PSED</name>
<comment type="caution">
    <text evidence="2">The sequence shown here is derived from an EMBL/GenBank/DDBJ whole genome shotgun (WGS) entry which is preliminary data.</text>
</comment>
<proteinExistence type="predicted"/>